<evidence type="ECO:0000256" key="3">
    <source>
        <dbReference type="ARBA" id="ARBA00022723"/>
    </source>
</evidence>
<dbReference type="InterPro" id="IPR043461">
    <property type="entry name" value="LpxH-like"/>
</dbReference>
<dbReference type="PANTHER" id="PTHR34990:SF1">
    <property type="entry name" value="UDP-2,3-DIACYLGLUCOSAMINE HYDROLASE"/>
    <property type="match status" value="1"/>
</dbReference>
<dbReference type="GO" id="GO:0046872">
    <property type="term" value="F:metal ion binding"/>
    <property type="evidence" value="ECO:0007669"/>
    <property type="project" value="UniProtKB-KW"/>
</dbReference>
<dbReference type="InterPro" id="IPR004843">
    <property type="entry name" value="Calcineurin-like_PHP"/>
</dbReference>
<evidence type="ECO:0000313" key="8">
    <source>
        <dbReference type="EMBL" id="RAJ75477.1"/>
    </source>
</evidence>
<dbReference type="CDD" id="cd07398">
    <property type="entry name" value="MPP_YbbF-LpxH"/>
    <property type="match status" value="1"/>
</dbReference>
<keyword evidence="3" id="KW-0479">Metal-binding</keyword>
<evidence type="ECO:0000313" key="9">
    <source>
        <dbReference type="Proteomes" id="UP000249819"/>
    </source>
</evidence>
<organism evidence="8 9">
    <name type="scientific">Chitinophaga dinghuensis</name>
    <dbReference type="NCBI Taxonomy" id="1539050"/>
    <lineage>
        <taxon>Bacteria</taxon>
        <taxon>Pseudomonadati</taxon>
        <taxon>Bacteroidota</taxon>
        <taxon>Chitinophagia</taxon>
        <taxon>Chitinophagales</taxon>
        <taxon>Chitinophagaceae</taxon>
        <taxon>Chitinophaga</taxon>
    </lineage>
</organism>
<dbReference type="SUPFAM" id="SSF56300">
    <property type="entry name" value="Metallo-dependent phosphatases"/>
    <property type="match status" value="1"/>
</dbReference>
<feature type="domain" description="Calcineurin-like phosphoesterase" evidence="7">
    <location>
        <begin position="10"/>
        <end position="215"/>
    </location>
</feature>
<dbReference type="RefSeq" id="WP_111594641.1">
    <property type="nucleotide sequence ID" value="NZ_QLMA01000009.1"/>
</dbReference>
<dbReference type="Pfam" id="PF00149">
    <property type="entry name" value="Metallophos"/>
    <property type="match status" value="1"/>
</dbReference>
<dbReference type="Proteomes" id="UP000249819">
    <property type="component" value="Unassembled WGS sequence"/>
</dbReference>
<keyword evidence="1" id="KW-1003">Cell membrane</keyword>
<name>A0A327VQ40_9BACT</name>
<evidence type="ECO:0000256" key="5">
    <source>
        <dbReference type="ARBA" id="ARBA00023136"/>
    </source>
</evidence>
<protein>
    <submittedName>
        <fullName evidence="8">UDP-2,3-diacylglucosamine hydrolase</fullName>
    </submittedName>
</protein>
<keyword evidence="2" id="KW-0997">Cell inner membrane</keyword>
<proteinExistence type="predicted"/>
<keyword evidence="5" id="KW-0472">Membrane</keyword>
<evidence type="ECO:0000256" key="2">
    <source>
        <dbReference type="ARBA" id="ARBA00022519"/>
    </source>
</evidence>
<accession>A0A327VQ40</accession>
<dbReference type="InterPro" id="IPR029052">
    <property type="entry name" value="Metallo-depent_PP-like"/>
</dbReference>
<comment type="caution">
    <text evidence="8">The sequence shown here is derived from an EMBL/GenBank/DDBJ whole genome shotgun (WGS) entry which is preliminary data.</text>
</comment>
<dbReference type="OrthoDB" id="9802481at2"/>
<dbReference type="GO" id="GO:0009245">
    <property type="term" value="P:lipid A biosynthetic process"/>
    <property type="evidence" value="ECO:0007669"/>
    <property type="project" value="TreeGrafter"/>
</dbReference>
<dbReference type="EMBL" id="QLMA01000009">
    <property type="protein sequence ID" value="RAJ75477.1"/>
    <property type="molecule type" value="Genomic_DNA"/>
</dbReference>
<gene>
    <name evidence="8" type="ORF">CLV59_10991</name>
</gene>
<evidence type="ECO:0000256" key="1">
    <source>
        <dbReference type="ARBA" id="ARBA00022475"/>
    </source>
</evidence>
<dbReference type="GO" id="GO:0008758">
    <property type="term" value="F:UDP-2,3-diacylglucosamine hydrolase activity"/>
    <property type="evidence" value="ECO:0007669"/>
    <property type="project" value="TreeGrafter"/>
</dbReference>
<keyword evidence="6" id="KW-0464">Manganese</keyword>
<dbReference type="PANTHER" id="PTHR34990">
    <property type="entry name" value="UDP-2,3-DIACYLGLUCOSAMINE HYDROLASE-RELATED"/>
    <property type="match status" value="1"/>
</dbReference>
<evidence type="ECO:0000256" key="4">
    <source>
        <dbReference type="ARBA" id="ARBA00022801"/>
    </source>
</evidence>
<dbReference type="AlphaFoldDB" id="A0A327VQ40"/>
<evidence type="ECO:0000256" key="6">
    <source>
        <dbReference type="ARBA" id="ARBA00023211"/>
    </source>
</evidence>
<dbReference type="Gene3D" id="3.60.21.10">
    <property type="match status" value="1"/>
</dbReference>
<reference evidence="8 9" key="1">
    <citation type="submission" date="2018-06" db="EMBL/GenBank/DDBJ databases">
        <title>Genomic Encyclopedia of Archaeal and Bacterial Type Strains, Phase II (KMG-II): from individual species to whole genera.</title>
        <authorList>
            <person name="Goeker M."/>
        </authorList>
    </citation>
    <scope>NUCLEOTIDE SEQUENCE [LARGE SCALE GENOMIC DNA]</scope>
    <source>
        <strain evidence="8 9">DSM 29821</strain>
    </source>
</reference>
<evidence type="ECO:0000259" key="7">
    <source>
        <dbReference type="Pfam" id="PF00149"/>
    </source>
</evidence>
<sequence>MDINLPAGRKIYFASDFHLGAPNAAASRERERLIIKWLEEAEKDAQHIFLVGDLFDFWFEYKHVIPKGYTRIFGKLAALRDKGIGISVFIGNHDMWMNGYFEDELDIPVYYEPQTYTIGGKRFYIGHGDGLGPGDHGYKFLKKIFRNPVCRWLFSALHPAIGISMANYFSRKSRSATGQNLEHFLGEENEWLAIYSREVLQKEHFNYFIFGHRHLPLDIQVGANSRYINLGDWLNYFSYAVFDGADTTLKFYTEEGAKAAKTAKSGVKDVVEDRR</sequence>
<keyword evidence="9" id="KW-1185">Reference proteome</keyword>
<dbReference type="GO" id="GO:0016020">
    <property type="term" value="C:membrane"/>
    <property type="evidence" value="ECO:0007669"/>
    <property type="project" value="GOC"/>
</dbReference>
<keyword evidence="4 8" id="KW-0378">Hydrolase</keyword>